<dbReference type="InterPro" id="IPR036047">
    <property type="entry name" value="F-box-like_dom_sf"/>
</dbReference>
<dbReference type="SUPFAM" id="SSF81383">
    <property type="entry name" value="F-box domain"/>
    <property type="match status" value="1"/>
</dbReference>
<dbReference type="EMBL" id="WJQU01000001">
    <property type="protein sequence ID" value="KAJ6649195.1"/>
    <property type="molecule type" value="Genomic_DNA"/>
</dbReference>
<dbReference type="InterPro" id="IPR032675">
    <property type="entry name" value="LRR_dom_sf"/>
</dbReference>
<evidence type="ECO:0000313" key="4">
    <source>
        <dbReference type="Proteomes" id="UP001151699"/>
    </source>
</evidence>
<dbReference type="Pfam" id="PF00646">
    <property type="entry name" value="F-box"/>
    <property type="match status" value="1"/>
</dbReference>
<comment type="caution">
    <text evidence="3">The sequence shown here is derived from an EMBL/GenBank/DDBJ whole genome shotgun (WGS) entry which is preliminary data.</text>
</comment>
<dbReference type="Proteomes" id="UP001151699">
    <property type="component" value="Chromosome A"/>
</dbReference>
<feature type="transmembrane region" description="Helical" evidence="1">
    <location>
        <begin position="587"/>
        <end position="607"/>
    </location>
</feature>
<organism evidence="3 4">
    <name type="scientific">Pseudolycoriella hygida</name>
    <dbReference type="NCBI Taxonomy" id="35572"/>
    <lineage>
        <taxon>Eukaryota</taxon>
        <taxon>Metazoa</taxon>
        <taxon>Ecdysozoa</taxon>
        <taxon>Arthropoda</taxon>
        <taxon>Hexapoda</taxon>
        <taxon>Insecta</taxon>
        <taxon>Pterygota</taxon>
        <taxon>Neoptera</taxon>
        <taxon>Endopterygota</taxon>
        <taxon>Diptera</taxon>
        <taxon>Nematocera</taxon>
        <taxon>Sciaroidea</taxon>
        <taxon>Sciaridae</taxon>
        <taxon>Pseudolycoriella</taxon>
    </lineage>
</organism>
<protein>
    <recommendedName>
        <fullName evidence="2">F-box domain-containing protein</fullName>
    </recommendedName>
</protein>
<keyword evidence="4" id="KW-1185">Reference proteome</keyword>
<name>A0A9Q0SA67_9DIPT</name>
<evidence type="ECO:0000256" key="1">
    <source>
        <dbReference type="SAM" id="Phobius"/>
    </source>
</evidence>
<gene>
    <name evidence="3" type="ORF">Bhyg_04429</name>
</gene>
<keyword evidence="1" id="KW-0472">Membrane</keyword>
<feature type="transmembrane region" description="Helical" evidence="1">
    <location>
        <begin position="665"/>
        <end position="688"/>
    </location>
</feature>
<dbReference type="AlphaFoldDB" id="A0A9Q0SA67"/>
<sequence>MLKTNHCRINMSNSEECLDDSKEKTIMSLNDDCFFKIYSFLPVVDWCSLRETCTRFRRISDECFKRQHQNFNINVQTLYGLNDLVSIEHVKSLIRNFGQTIKKLIINKTNFRYQDDPSTLLRLLDRYCIELEDLKLVGIELLVDDVGECGRLFHKLTRLVIDGWRNVQSFMLCLAQCLSLKKLEIIGMEFPRTDEPLTHQQFPSLESFTMRNCFDDNNSFIRQFFIQNIQLKEVKLMKCSPDRHGRVVNAFSIALPMLQSLSISTKGVHSQTVRHWYQRIPPLKKLEVDLFLAEDFEIDMCLSKLLERECLKELLIASFPFNNELLRRLCGLKTLNILKFANAREMTAEICKRLAGELPLLSEIHLIECVGFTFNEAVEFVNVSSSLQKLIFNRENGGQTSITKNIFVNLVKARREKGNGKTLTIFLNNDDLTETRCDFECNKCNSMLNAESGIVTLKQLISFREMISWHHCRRVRRRETNGRRRDRSSFICGERSADQDFTLSFDGVDRKMPKKTIVPILESYLIHNVEQNVRHFVDTTNHVCHRSLHLIYHKNSHVEYKCRSHTGALLRFGKHYLATTNFVADVYFGWCEALLVLFQISFVFLSVDCDTFRLFKLGDPCMILFIMAMGTFSVPGNKSRHQTALTPVYFTSNFHGRTETYLVNFFAYFSYTVTVIITAFLLSPSILFSAKYGSSRSENIFQLSMVCRLYEAFQTCKVFGHIMNKFCHLAKPGVFEIQWRRVGKETNRDDSFIFIQEIRENNLTNTTFLTDGGKQNPPRHILACTVTGKETSFCHNQVDTDSKVSLGVEVVVLGVPEDLLAITTADEILGGDQVDPTDGLMPALMVTLMLSSSSLRSSISLSSSLSVRQSLNARSSKSPHFEADSLLLSSDAFIMEVNLEHEFV</sequence>
<accession>A0A9Q0SA67</accession>
<keyword evidence="1" id="KW-0812">Transmembrane</keyword>
<feature type="domain" description="F-box" evidence="2">
    <location>
        <begin position="27"/>
        <end position="62"/>
    </location>
</feature>
<dbReference type="SUPFAM" id="SSF52047">
    <property type="entry name" value="RNI-like"/>
    <property type="match status" value="1"/>
</dbReference>
<dbReference type="OrthoDB" id="7787192at2759"/>
<evidence type="ECO:0000259" key="2">
    <source>
        <dbReference type="Pfam" id="PF00646"/>
    </source>
</evidence>
<proteinExistence type="predicted"/>
<evidence type="ECO:0000313" key="3">
    <source>
        <dbReference type="EMBL" id="KAJ6649195.1"/>
    </source>
</evidence>
<keyword evidence="1" id="KW-1133">Transmembrane helix</keyword>
<reference evidence="3" key="1">
    <citation type="submission" date="2022-07" db="EMBL/GenBank/DDBJ databases">
        <authorList>
            <person name="Trinca V."/>
            <person name="Uliana J.V.C."/>
            <person name="Torres T.T."/>
            <person name="Ward R.J."/>
            <person name="Monesi N."/>
        </authorList>
    </citation>
    <scope>NUCLEOTIDE SEQUENCE</scope>
    <source>
        <strain evidence="3">HSMRA1968</strain>
        <tissue evidence="3">Whole embryos</tissue>
    </source>
</reference>
<dbReference type="CDD" id="cd09917">
    <property type="entry name" value="F-box_SF"/>
    <property type="match status" value="1"/>
</dbReference>
<dbReference type="InterPro" id="IPR001810">
    <property type="entry name" value="F-box_dom"/>
</dbReference>
<dbReference type="Gene3D" id="3.80.10.10">
    <property type="entry name" value="Ribonuclease Inhibitor"/>
    <property type="match status" value="1"/>
</dbReference>